<protein>
    <submittedName>
        <fullName evidence="3">SirA-like redox protein regulator of disulfide bond formation</fullName>
    </submittedName>
    <submittedName>
        <fullName evidence="2">Sulfurtransferase TusA family protein</fullName>
    </submittedName>
</protein>
<sequence>MEIIDVSGQQCPDPLKNVASVLANAPSGARFKIITDDYVCYMMLRRLMALNDVKILEADEGGPYTLVVEK</sequence>
<dbReference type="OMA" id="DDYVCYM"/>
<dbReference type="OrthoDB" id="45650at2157"/>
<dbReference type="EMBL" id="NMUF01000043">
    <property type="protein sequence ID" value="RFA96111.1"/>
    <property type="molecule type" value="Genomic_DNA"/>
</dbReference>
<evidence type="ECO:0000313" key="6">
    <source>
        <dbReference type="Proteomes" id="UP000257123"/>
    </source>
</evidence>
<dbReference type="Pfam" id="PF01206">
    <property type="entry name" value="TusA"/>
    <property type="match status" value="1"/>
</dbReference>
<evidence type="ECO:0000313" key="4">
    <source>
        <dbReference type="EMBL" id="RFA96111.1"/>
    </source>
</evidence>
<dbReference type="CDD" id="cd00291">
    <property type="entry name" value="SirA_YedF_YeeD"/>
    <property type="match status" value="1"/>
</dbReference>
<organism evidence="3 6">
    <name type="scientific">Pyrobaculum aerophilum</name>
    <dbReference type="NCBI Taxonomy" id="13773"/>
    <lineage>
        <taxon>Archaea</taxon>
        <taxon>Thermoproteota</taxon>
        <taxon>Thermoprotei</taxon>
        <taxon>Thermoproteales</taxon>
        <taxon>Thermoproteaceae</taxon>
        <taxon>Pyrobaculum</taxon>
    </lineage>
</organism>
<feature type="domain" description="UPF0033" evidence="1">
    <location>
        <begin position="3"/>
        <end position="70"/>
    </location>
</feature>
<dbReference type="Proteomes" id="UP000257123">
    <property type="component" value="Unassembled WGS sequence"/>
</dbReference>
<dbReference type="EMBL" id="NMUE01000051">
    <property type="protein sequence ID" value="RFA93915.1"/>
    <property type="molecule type" value="Genomic_DNA"/>
</dbReference>
<evidence type="ECO:0000313" key="5">
    <source>
        <dbReference type="Proteomes" id="UP000256877"/>
    </source>
</evidence>
<keyword evidence="2" id="KW-0808">Transferase</keyword>
<comment type="caution">
    <text evidence="3">The sequence shown here is derived from an EMBL/GenBank/DDBJ whole genome shotgun (WGS) entry which is preliminary data.</text>
</comment>
<dbReference type="InterPro" id="IPR001455">
    <property type="entry name" value="TusA-like"/>
</dbReference>
<dbReference type="Gene3D" id="3.30.110.40">
    <property type="entry name" value="TusA-like domain"/>
    <property type="match status" value="1"/>
</dbReference>
<gene>
    <name evidence="3" type="ORF">CGL51_11905</name>
    <name evidence="4" type="ORF">CGL52_11500</name>
    <name evidence="2" type="ORF">HA333_03460</name>
</gene>
<dbReference type="GeneID" id="1464240"/>
<dbReference type="GO" id="GO:0016740">
    <property type="term" value="F:transferase activity"/>
    <property type="evidence" value="ECO:0007669"/>
    <property type="project" value="UniProtKB-KW"/>
</dbReference>
<dbReference type="AlphaFoldDB" id="A0A371QV36"/>
<dbReference type="SUPFAM" id="SSF64307">
    <property type="entry name" value="SirA-like"/>
    <property type="match status" value="1"/>
</dbReference>
<evidence type="ECO:0000313" key="3">
    <source>
        <dbReference type="EMBL" id="RFA93915.1"/>
    </source>
</evidence>
<reference evidence="5 6" key="1">
    <citation type="submission" date="2017-07" db="EMBL/GenBank/DDBJ databases">
        <title>Draft genome sequence of aerobic hyperthermophilic archaea, Pyrobaculum aerophilum YKB31 and YKB32.</title>
        <authorList>
            <person name="Mochizuki T."/>
            <person name="Berliner A.J."/>
            <person name="Yoshida-Takashima Y."/>
            <person name="Takaki Y."/>
            <person name="Nunoura T."/>
            <person name="Takai K."/>
        </authorList>
    </citation>
    <scope>NUCLEOTIDE SEQUENCE [LARGE SCALE GENOMIC DNA]</scope>
    <source>
        <strain evidence="3 6">YKB31</strain>
        <strain evidence="4 5">YKB32</strain>
    </source>
</reference>
<dbReference type="EMBL" id="DUJP01000015">
    <property type="protein sequence ID" value="HII46519.1"/>
    <property type="molecule type" value="Genomic_DNA"/>
</dbReference>
<dbReference type="Proteomes" id="UP000256877">
    <property type="component" value="Unassembled WGS sequence"/>
</dbReference>
<evidence type="ECO:0000313" key="2">
    <source>
        <dbReference type="EMBL" id="HII46519.1"/>
    </source>
</evidence>
<reference evidence="2" key="2">
    <citation type="journal article" date="2020" name="bioRxiv">
        <title>A rank-normalized archaeal taxonomy based on genome phylogeny resolves widespread incomplete and uneven classifications.</title>
        <authorList>
            <person name="Rinke C."/>
            <person name="Chuvochina M."/>
            <person name="Mussig A.J."/>
            <person name="Chaumeil P.-A."/>
            <person name="Waite D.W."/>
            <person name="Whitman W.B."/>
            <person name="Parks D.H."/>
            <person name="Hugenholtz P."/>
        </authorList>
    </citation>
    <scope>NUCLEOTIDE SEQUENCE</scope>
    <source>
        <strain evidence="2">UBA8839</strain>
    </source>
</reference>
<dbReference type="InterPro" id="IPR036868">
    <property type="entry name" value="TusA-like_sf"/>
</dbReference>
<evidence type="ECO:0000259" key="1">
    <source>
        <dbReference type="Pfam" id="PF01206"/>
    </source>
</evidence>
<name>A0A371QV36_9CREN</name>
<accession>A0A371QV36</accession>
<dbReference type="RefSeq" id="WP_011008384.1">
    <property type="nucleotide sequence ID" value="NZ_DAIOPL010000041.1"/>
</dbReference>
<dbReference type="Proteomes" id="UP000651120">
    <property type="component" value="Unassembled WGS sequence"/>
</dbReference>
<proteinExistence type="predicted"/>